<reference evidence="7" key="1">
    <citation type="journal article" date="2015" name="Genome Announc.">
        <title>Draft Genome Sequence of Bacteroidales Strain TBC1, a Novel Isolate from a Methanogenic Wastewater Treatment System.</title>
        <authorList>
            <person name="Tourlousse D.M."/>
            <person name="Matsuura N."/>
            <person name="Sun L."/>
            <person name="Toyonaga M."/>
            <person name="Kuroda K."/>
            <person name="Ohashi A."/>
            <person name="Cruz R."/>
            <person name="Yamaguchi T."/>
            <person name="Sekiguchi Y."/>
        </authorList>
    </citation>
    <scope>NUCLEOTIDE SEQUENCE [LARGE SCALE GENOMIC DNA]</scope>
    <source>
        <strain evidence="7">TBC1</strain>
    </source>
</reference>
<dbReference type="RefSeq" id="WP_062041019.1">
    <property type="nucleotide sequence ID" value="NZ_DF968182.1"/>
</dbReference>
<evidence type="ECO:0000256" key="3">
    <source>
        <dbReference type="ARBA" id="ARBA00022989"/>
    </source>
</evidence>
<dbReference type="EMBL" id="DF968182">
    <property type="protein sequence ID" value="GAP43620.1"/>
    <property type="molecule type" value="Genomic_DNA"/>
</dbReference>
<evidence type="ECO:0000256" key="5">
    <source>
        <dbReference type="SAM" id="Phobius"/>
    </source>
</evidence>
<sequence>MGKIRLSDRFRNLLVQLIKFGMAGLPSFLVAIPLNWLLVEQAGLSKPLAYMITLFFQVTVNFILLRIFVFKGSSEEAVIRTYFKFLWGIAFFRLLDWGLYTILVEHTKIYYLLVQIGNVVIFSLAKFFYSKKIMEK</sequence>
<feature type="domain" description="GtrA/DPMS transmembrane" evidence="6">
    <location>
        <begin position="19"/>
        <end position="133"/>
    </location>
</feature>
<gene>
    <name evidence="7" type="ORF">TBC1_111776</name>
</gene>
<proteinExistence type="predicted"/>
<evidence type="ECO:0000259" key="6">
    <source>
        <dbReference type="Pfam" id="PF04138"/>
    </source>
</evidence>
<evidence type="ECO:0000313" key="7">
    <source>
        <dbReference type="EMBL" id="GAP43620.1"/>
    </source>
</evidence>
<feature type="transmembrane region" description="Helical" evidence="5">
    <location>
        <begin position="12"/>
        <end position="36"/>
    </location>
</feature>
<protein>
    <submittedName>
        <fullName evidence="7">Putative flippase GtrA</fullName>
    </submittedName>
</protein>
<organism evidence="7">
    <name type="scientific">Lentimicrobium saccharophilum</name>
    <dbReference type="NCBI Taxonomy" id="1678841"/>
    <lineage>
        <taxon>Bacteria</taxon>
        <taxon>Pseudomonadati</taxon>
        <taxon>Bacteroidota</taxon>
        <taxon>Bacteroidia</taxon>
        <taxon>Bacteroidales</taxon>
        <taxon>Lentimicrobiaceae</taxon>
        <taxon>Lentimicrobium</taxon>
    </lineage>
</organism>
<dbReference type="Proteomes" id="UP000053091">
    <property type="component" value="Unassembled WGS sequence"/>
</dbReference>
<keyword evidence="4 5" id="KW-0472">Membrane</keyword>
<keyword evidence="3 5" id="KW-1133">Transmembrane helix</keyword>
<dbReference type="OrthoDB" id="7427070at2"/>
<dbReference type="AlphaFoldDB" id="A0A0S7C1L4"/>
<name>A0A0S7C1L4_9BACT</name>
<accession>A0A0S7C1L4</accession>
<evidence type="ECO:0000256" key="4">
    <source>
        <dbReference type="ARBA" id="ARBA00023136"/>
    </source>
</evidence>
<evidence type="ECO:0000256" key="2">
    <source>
        <dbReference type="ARBA" id="ARBA00022692"/>
    </source>
</evidence>
<keyword evidence="2 5" id="KW-0812">Transmembrane</keyword>
<feature type="transmembrane region" description="Helical" evidence="5">
    <location>
        <begin position="109"/>
        <end position="129"/>
    </location>
</feature>
<dbReference type="GO" id="GO:0016020">
    <property type="term" value="C:membrane"/>
    <property type="evidence" value="ECO:0007669"/>
    <property type="project" value="UniProtKB-SubCell"/>
</dbReference>
<dbReference type="InterPro" id="IPR007267">
    <property type="entry name" value="GtrA_DPMS_TM"/>
</dbReference>
<feature type="transmembrane region" description="Helical" evidence="5">
    <location>
        <begin position="48"/>
        <end position="69"/>
    </location>
</feature>
<evidence type="ECO:0000256" key="1">
    <source>
        <dbReference type="ARBA" id="ARBA00004141"/>
    </source>
</evidence>
<dbReference type="GO" id="GO:0000271">
    <property type="term" value="P:polysaccharide biosynthetic process"/>
    <property type="evidence" value="ECO:0007669"/>
    <property type="project" value="InterPro"/>
</dbReference>
<dbReference type="STRING" id="1678841.TBC1_111776"/>
<evidence type="ECO:0000313" key="8">
    <source>
        <dbReference type="Proteomes" id="UP000053091"/>
    </source>
</evidence>
<feature type="transmembrane region" description="Helical" evidence="5">
    <location>
        <begin position="81"/>
        <end position="103"/>
    </location>
</feature>
<dbReference type="Pfam" id="PF04138">
    <property type="entry name" value="GtrA_DPMS_TM"/>
    <property type="match status" value="1"/>
</dbReference>
<keyword evidence="8" id="KW-1185">Reference proteome</keyword>
<comment type="subcellular location">
    <subcellularLocation>
        <location evidence="1">Membrane</location>
        <topology evidence="1">Multi-pass membrane protein</topology>
    </subcellularLocation>
</comment>